<dbReference type="InterPro" id="IPR017871">
    <property type="entry name" value="ABC_transporter-like_CS"/>
</dbReference>
<proteinExistence type="inferred from homology"/>
<dbReference type="GO" id="GO:0005524">
    <property type="term" value="F:ATP binding"/>
    <property type="evidence" value="ECO:0007669"/>
    <property type="project" value="UniProtKB-KW"/>
</dbReference>
<dbReference type="SMART" id="SM00382">
    <property type="entry name" value="AAA"/>
    <property type="match status" value="2"/>
</dbReference>
<dbReference type="InterPro" id="IPR003439">
    <property type="entry name" value="ABC_transporter-like_ATP-bd"/>
</dbReference>
<dbReference type="CDD" id="cd03225">
    <property type="entry name" value="ABC_cobalt_CbiO_domain1"/>
    <property type="match status" value="1"/>
</dbReference>
<dbReference type="InterPro" id="IPR015856">
    <property type="entry name" value="ABC_transpr_CbiO/EcfA_su"/>
</dbReference>
<keyword evidence="5" id="KW-0547">Nucleotide-binding</keyword>
<keyword evidence="7 9" id="KW-1133">Transmembrane helix</keyword>
<dbReference type="GO" id="GO:0043190">
    <property type="term" value="C:ATP-binding cassette (ABC) transporter complex"/>
    <property type="evidence" value="ECO:0007669"/>
    <property type="project" value="TreeGrafter"/>
</dbReference>
<name>A0A3E2DPF3_9ACTN</name>
<feature type="transmembrane region" description="Helical" evidence="9">
    <location>
        <begin position="473"/>
        <end position="504"/>
    </location>
</feature>
<dbReference type="CDD" id="cd16914">
    <property type="entry name" value="EcfT"/>
    <property type="match status" value="1"/>
</dbReference>
<feature type="domain" description="ABC transporter" evidence="10">
    <location>
        <begin position="22"/>
        <end position="255"/>
    </location>
</feature>
<dbReference type="PANTHER" id="PTHR43553">
    <property type="entry name" value="HEAVY METAL TRANSPORTER"/>
    <property type="match status" value="1"/>
</dbReference>
<evidence type="ECO:0000313" key="11">
    <source>
        <dbReference type="EMBL" id="RFT46823.1"/>
    </source>
</evidence>
<feature type="transmembrane region" description="Helical" evidence="9">
    <location>
        <begin position="516"/>
        <end position="537"/>
    </location>
</feature>
<keyword evidence="3" id="KW-0813">Transport</keyword>
<dbReference type="PROSITE" id="PS00211">
    <property type="entry name" value="ABC_TRANSPORTER_1"/>
    <property type="match status" value="2"/>
</dbReference>
<dbReference type="InterPro" id="IPR003339">
    <property type="entry name" value="ABC/ECF_trnsptr_transmembrane"/>
</dbReference>
<protein>
    <submittedName>
        <fullName evidence="11">ABC transporter</fullName>
    </submittedName>
</protein>
<comment type="similarity">
    <text evidence="2">Belongs to the ABC transporter superfamily.</text>
</comment>
<dbReference type="Proteomes" id="UP000259211">
    <property type="component" value="Unassembled WGS sequence"/>
</dbReference>
<dbReference type="InterPro" id="IPR050095">
    <property type="entry name" value="ECF_ABC_transporter_ATP-bd"/>
</dbReference>
<reference evidence="11 12" key="1">
    <citation type="submission" date="2017-07" db="EMBL/GenBank/DDBJ databases">
        <authorList>
            <person name="Sun Z.S."/>
            <person name="Albrecht U."/>
            <person name="Echele G."/>
            <person name="Lee C.C."/>
        </authorList>
    </citation>
    <scope>NUCLEOTIDE SEQUENCE [LARGE SCALE GENOMIC DNA]</scope>
    <source>
        <strain evidence="11 12">P16-029</strain>
    </source>
</reference>
<dbReference type="InterPro" id="IPR027417">
    <property type="entry name" value="P-loop_NTPase"/>
</dbReference>
<evidence type="ECO:0000256" key="2">
    <source>
        <dbReference type="ARBA" id="ARBA00005417"/>
    </source>
</evidence>
<comment type="caution">
    <text evidence="11">The sequence shown here is derived from an EMBL/GenBank/DDBJ whole genome shotgun (WGS) entry which is preliminary data.</text>
</comment>
<feature type="domain" description="ABC transporter" evidence="10">
    <location>
        <begin position="257"/>
        <end position="473"/>
    </location>
</feature>
<evidence type="ECO:0000259" key="10">
    <source>
        <dbReference type="PROSITE" id="PS50893"/>
    </source>
</evidence>
<accession>A0A3E2DPF3</accession>
<keyword evidence="6" id="KW-0067">ATP-binding</keyword>
<dbReference type="InterPro" id="IPR003593">
    <property type="entry name" value="AAA+_ATPase"/>
</dbReference>
<evidence type="ECO:0000256" key="5">
    <source>
        <dbReference type="ARBA" id="ARBA00022741"/>
    </source>
</evidence>
<evidence type="ECO:0000256" key="3">
    <source>
        <dbReference type="ARBA" id="ARBA00022448"/>
    </source>
</evidence>
<evidence type="ECO:0000256" key="8">
    <source>
        <dbReference type="ARBA" id="ARBA00023136"/>
    </source>
</evidence>
<dbReference type="Gene3D" id="3.40.50.300">
    <property type="entry name" value="P-loop containing nucleotide triphosphate hydrolases"/>
    <property type="match status" value="2"/>
</dbReference>
<dbReference type="Pfam" id="PF00005">
    <property type="entry name" value="ABC_tran"/>
    <property type="match status" value="2"/>
</dbReference>
<dbReference type="AlphaFoldDB" id="A0A3E2DPF3"/>
<dbReference type="PROSITE" id="PS50893">
    <property type="entry name" value="ABC_TRANSPORTER_2"/>
    <property type="match status" value="2"/>
</dbReference>
<feature type="transmembrane region" description="Helical" evidence="9">
    <location>
        <begin position="679"/>
        <end position="699"/>
    </location>
</feature>
<dbReference type="RefSeq" id="WP_117188187.1">
    <property type="nucleotide sequence ID" value="NZ_NOWI01000001.1"/>
</dbReference>
<evidence type="ECO:0000256" key="1">
    <source>
        <dbReference type="ARBA" id="ARBA00004141"/>
    </source>
</evidence>
<keyword evidence="8 9" id="KW-0472">Membrane</keyword>
<dbReference type="EMBL" id="NOWI01000001">
    <property type="protein sequence ID" value="RFT46823.1"/>
    <property type="molecule type" value="Genomic_DNA"/>
</dbReference>
<comment type="subcellular location">
    <subcellularLocation>
        <location evidence="1">Membrane</location>
        <topology evidence="1">Multi-pass membrane protein</topology>
    </subcellularLocation>
</comment>
<dbReference type="GO" id="GO:0016887">
    <property type="term" value="F:ATP hydrolysis activity"/>
    <property type="evidence" value="ECO:0007669"/>
    <property type="project" value="InterPro"/>
</dbReference>
<dbReference type="GO" id="GO:0042626">
    <property type="term" value="F:ATPase-coupled transmembrane transporter activity"/>
    <property type="evidence" value="ECO:0007669"/>
    <property type="project" value="TreeGrafter"/>
</dbReference>
<organism evidence="11 12">
    <name type="scientific">Cutibacterium avidum</name>
    <dbReference type="NCBI Taxonomy" id="33010"/>
    <lineage>
        <taxon>Bacteria</taxon>
        <taxon>Bacillati</taxon>
        <taxon>Actinomycetota</taxon>
        <taxon>Actinomycetes</taxon>
        <taxon>Propionibacteriales</taxon>
        <taxon>Propionibacteriaceae</taxon>
        <taxon>Cutibacterium</taxon>
    </lineage>
</organism>
<evidence type="ECO:0000256" key="9">
    <source>
        <dbReference type="SAM" id="Phobius"/>
    </source>
</evidence>
<evidence type="ECO:0000256" key="4">
    <source>
        <dbReference type="ARBA" id="ARBA00022692"/>
    </source>
</evidence>
<evidence type="ECO:0000313" key="12">
    <source>
        <dbReference type="Proteomes" id="UP000259211"/>
    </source>
</evidence>
<gene>
    <name evidence="11" type="ORF">CHT91_00385</name>
</gene>
<evidence type="ECO:0000256" key="6">
    <source>
        <dbReference type="ARBA" id="ARBA00022840"/>
    </source>
</evidence>
<sequence>MTDVLARNDQADDVSARRAVPVDVEGLTVGVPGRDAPILGPIDLHLPAGARVLVTGPSGAGKTTLLHAVGGLLEEESHDLTGQVSTWGNDNVGLLQQEPIHSVVAATCGRDIAFGPENHRVPREEIWPIVEDSRRRARFTIPCGHSTTKMSGGQMQRLVIAGILATDPGLLLLDEPISMLDEESASAIRDEVAMMAHDRTVFVVDHHPDQWRGILDQVVELTDHGTLKRIWDFEDYLDSREPTEVPWHPATPGEAVARAVALDAHRPQSDDVLLRGVEMSARRGYVTVLSGPSGVGKSTLLRLLAGLDDPAAGELALPEPGHTAWVPQNPENYLVARTAADELFASPMVPENADLRDLVRTFGLKPILDSHPMTCSGGEKRRLAIAAALAQKPDLLLLDEPTVGLDDDRGASVLTAIRAAADSGVAVVVSSHDPQVIEMADEVVDVASYRDPDPTPEENPQGKPAFLTKINPLVVLLIAVAGIVGSLFVRSPLIGAIGLIPAVAMAPMCSRRVKPLAVRTVPVVIAAVMLVWTTLLLHSGFTNPAVWSEATRQGLRILVFVLPGALASAAADPTRFGDALAQQTHLPQRPVVASVAGVIRMGHLGDQWRVQSDVRRLRGMGPAYSLSSRVKYLSSMTFAMVLYAMRSSEVLSRAMDSRGFATATRRTYAVESRWRTRDLWGVALAVLVIAVPAIAAALLG</sequence>
<keyword evidence="4 9" id="KW-0812">Transmembrane</keyword>
<dbReference type="SUPFAM" id="SSF52540">
    <property type="entry name" value="P-loop containing nucleoside triphosphate hydrolases"/>
    <property type="match status" value="2"/>
</dbReference>
<evidence type="ECO:0000256" key="7">
    <source>
        <dbReference type="ARBA" id="ARBA00022989"/>
    </source>
</evidence>